<accession>A0A9D2HDE2</accession>
<protein>
    <submittedName>
        <fullName evidence="2">Uncharacterized protein</fullName>
    </submittedName>
</protein>
<feature type="transmembrane region" description="Helical" evidence="1">
    <location>
        <begin position="45"/>
        <end position="78"/>
    </location>
</feature>
<reference evidence="2" key="1">
    <citation type="journal article" date="2021" name="PeerJ">
        <title>Extensive microbial diversity within the chicken gut microbiome revealed by metagenomics and culture.</title>
        <authorList>
            <person name="Gilroy R."/>
            <person name="Ravi A."/>
            <person name="Getino M."/>
            <person name="Pursley I."/>
            <person name="Horton D.L."/>
            <person name="Alikhan N.F."/>
            <person name="Baker D."/>
            <person name="Gharbi K."/>
            <person name="Hall N."/>
            <person name="Watson M."/>
            <person name="Adriaenssens E.M."/>
            <person name="Foster-Nyarko E."/>
            <person name="Jarju S."/>
            <person name="Secka A."/>
            <person name="Antonio M."/>
            <person name="Oren A."/>
            <person name="Chaudhuri R.R."/>
            <person name="La Ragione R."/>
            <person name="Hildebrand F."/>
            <person name="Pallen M.J."/>
        </authorList>
    </citation>
    <scope>NUCLEOTIDE SEQUENCE</scope>
    <source>
        <strain evidence="2">CHK186-16707</strain>
    </source>
</reference>
<gene>
    <name evidence="2" type="ORF">H9962_04415</name>
</gene>
<comment type="caution">
    <text evidence="2">The sequence shown here is derived from an EMBL/GenBank/DDBJ whole genome shotgun (WGS) entry which is preliminary data.</text>
</comment>
<keyword evidence="1" id="KW-0812">Transmembrane</keyword>
<dbReference type="Proteomes" id="UP000824225">
    <property type="component" value="Unassembled WGS sequence"/>
</dbReference>
<proteinExistence type="predicted"/>
<feature type="transmembrane region" description="Helical" evidence="1">
    <location>
        <begin position="90"/>
        <end position="114"/>
    </location>
</feature>
<dbReference type="EMBL" id="DXAN01000013">
    <property type="protein sequence ID" value="HJA08419.1"/>
    <property type="molecule type" value="Genomic_DNA"/>
</dbReference>
<feature type="transmembrane region" description="Helical" evidence="1">
    <location>
        <begin position="6"/>
        <end position="24"/>
    </location>
</feature>
<keyword evidence="1" id="KW-0472">Membrane</keyword>
<evidence type="ECO:0000256" key="1">
    <source>
        <dbReference type="SAM" id="Phobius"/>
    </source>
</evidence>
<sequence>MNWANIGWWVAYACIAIVLQSRAPGLDFLLPGFILAIQERNGAQFLWVAVFFLLLQEGMGNMAFGGTLLWYALAVFLFRLGHNLFEAESFLFIFLLSGCLGVTHYLVFFIMAGLQGIPVHPQTLMDESVFQALFTPFLWRLAHYSRRFIHREDRA</sequence>
<evidence type="ECO:0000313" key="3">
    <source>
        <dbReference type="Proteomes" id="UP000824225"/>
    </source>
</evidence>
<organism evidence="2 3">
    <name type="scientific">Candidatus Mailhella merdigallinarum</name>
    <dbReference type="NCBI Taxonomy" id="2838658"/>
    <lineage>
        <taxon>Bacteria</taxon>
        <taxon>Pseudomonadati</taxon>
        <taxon>Thermodesulfobacteriota</taxon>
        <taxon>Desulfovibrionia</taxon>
        <taxon>Desulfovibrionales</taxon>
        <taxon>Desulfovibrionaceae</taxon>
        <taxon>Mailhella</taxon>
    </lineage>
</organism>
<evidence type="ECO:0000313" key="2">
    <source>
        <dbReference type="EMBL" id="HJA08419.1"/>
    </source>
</evidence>
<dbReference type="AlphaFoldDB" id="A0A9D2HDE2"/>
<name>A0A9D2HDE2_9BACT</name>
<reference evidence="2" key="2">
    <citation type="submission" date="2021-04" db="EMBL/GenBank/DDBJ databases">
        <authorList>
            <person name="Gilroy R."/>
        </authorList>
    </citation>
    <scope>NUCLEOTIDE SEQUENCE</scope>
    <source>
        <strain evidence="2">CHK186-16707</strain>
    </source>
</reference>
<keyword evidence="1" id="KW-1133">Transmembrane helix</keyword>